<organism evidence="3 4">
    <name type="scientific">Afipia massiliensis</name>
    <dbReference type="NCBI Taxonomy" id="211460"/>
    <lineage>
        <taxon>Bacteria</taxon>
        <taxon>Pseudomonadati</taxon>
        <taxon>Pseudomonadota</taxon>
        <taxon>Alphaproteobacteria</taxon>
        <taxon>Hyphomicrobiales</taxon>
        <taxon>Nitrobacteraceae</taxon>
        <taxon>Afipia</taxon>
    </lineage>
</organism>
<feature type="domain" description="Tyr recombinase" evidence="2">
    <location>
        <begin position="191"/>
        <end position="379"/>
    </location>
</feature>
<evidence type="ECO:0000313" key="4">
    <source>
        <dbReference type="Proteomes" id="UP000521227"/>
    </source>
</evidence>
<dbReference type="AlphaFoldDB" id="A0A840N2R4"/>
<dbReference type="RefSeq" id="WP_246395286.1">
    <property type="nucleotide sequence ID" value="NZ_JACHIJ010000002.1"/>
</dbReference>
<dbReference type="Proteomes" id="UP000521227">
    <property type="component" value="Unassembled WGS sequence"/>
</dbReference>
<name>A0A840N2R4_9BRAD</name>
<dbReference type="InterPro" id="IPR011010">
    <property type="entry name" value="DNA_brk_join_enz"/>
</dbReference>
<dbReference type="Gene3D" id="1.10.443.10">
    <property type="entry name" value="Intergrase catalytic core"/>
    <property type="match status" value="1"/>
</dbReference>
<dbReference type="Pfam" id="PF00589">
    <property type="entry name" value="Phage_integrase"/>
    <property type="match status" value="1"/>
</dbReference>
<dbReference type="InterPro" id="IPR002104">
    <property type="entry name" value="Integrase_catalytic"/>
</dbReference>
<dbReference type="EMBL" id="JACHIJ010000002">
    <property type="protein sequence ID" value="MBB5051026.1"/>
    <property type="molecule type" value="Genomic_DNA"/>
</dbReference>
<gene>
    <name evidence="3" type="ORF">HNQ36_000980</name>
</gene>
<evidence type="ECO:0000256" key="1">
    <source>
        <dbReference type="ARBA" id="ARBA00023172"/>
    </source>
</evidence>
<dbReference type="GO" id="GO:0015074">
    <property type="term" value="P:DNA integration"/>
    <property type="evidence" value="ECO:0007669"/>
    <property type="project" value="InterPro"/>
</dbReference>
<dbReference type="PROSITE" id="PS51898">
    <property type="entry name" value="TYR_RECOMBINASE"/>
    <property type="match status" value="1"/>
</dbReference>
<protein>
    <submittedName>
        <fullName evidence="3">Integrase</fullName>
    </submittedName>
</protein>
<dbReference type="SUPFAM" id="SSF56349">
    <property type="entry name" value="DNA breaking-rejoining enzymes"/>
    <property type="match status" value="1"/>
</dbReference>
<dbReference type="GO" id="GO:0003677">
    <property type="term" value="F:DNA binding"/>
    <property type="evidence" value="ECO:0007669"/>
    <property type="project" value="InterPro"/>
</dbReference>
<dbReference type="CDD" id="cd00397">
    <property type="entry name" value="DNA_BRE_C"/>
    <property type="match status" value="1"/>
</dbReference>
<evidence type="ECO:0000313" key="3">
    <source>
        <dbReference type="EMBL" id="MBB5051026.1"/>
    </source>
</evidence>
<sequence length="509" mass="56378">MIAAGKADQDLETAMTAIVGSLPPLPALVRYHDDFADEVRSLRDWSEALSVAITLDGRRQNIEFSLYGLASHVAKHVLVDWFARHDPHTVVSYASSLAAYVRDNGLWSLNTLISAPIFDARSHWDVFARVKSTPGQAAALRAMLQSLCSLSIGHWNPASTPLVRRLTSPKRDQHRVIRTGECFLPLDHQAAIIDYIDEICGLLSKSNAAVDGNELRDACVLVIAYQYAFRPGQIARIEVADVRVFSTGAVHVAVIAAKQRDKKKRVRVTRRIKREWAPLFIELLRRCGLDNGLPINQETPERLLFRLTPDEISDVLTDLCENLTGEPWTPTDLRHTAAQRLADAGVAHIALSEFMVHADYRTANVYFDTSPTQAQRVNQALAISPIYANVARIARTRSIDKEMLLRLPANKQIGGVPHGIPIAGIGGCEVGQSVCSKNPVLSCYTCRRFMPLRDHAIHEQVLKDLRPVVLEFAGASRNNEQSPAFVQLRTTLDGVRRVVESLKAESTAS</sequence>
<proteinExistence type="predicted"/>
<dbReference type="GO" id="GO:0006310">
    <property type="term" value="P:DNA recombination"/>
    <property type="evidence" value="ECO:0007669"/>
    <property type="project" value="UniProtKB-KW"/>
</dbReference>
<accession>A0A840N2R4</accession>
<reference evidence="3 4" key="1">
    <citation type="submission" date="2020-08" db="EMBL/GenBank/DDBJ databases">
        <title>Genomic Encyclopedia of Type Strains, Phase IV (KMG-IV): sequencing the most valuable type-strain genomes for metagenomic binning, comparative biology and taxonomic classification.</title>
        <authorList>
            <person name="Goeker M."/>
        </authorList>
    </citation>
    <scope>NUCLEOTIDE SEQUENCE [LARGE SCALE GENOMIC DNA]</scope>
    <source>
        <strain evidence="3 4">DSM 17498</strain>
    </source>
</reference>
<comment type="caution">
    <text evidence="3">The sequence shown here is derived from an EMBL/GenBank/DDBJ whole genome shotgun (WGS) entry which is preliminary data.</text>
</comment>
<evidence type="ECO:0000259" key="2">
    <source>
        <dbReference type="PROSITE" id="PS51898"/>
    </source>
</evidence>
<dbReference type="InterPro" id="IPR013762">
    <property type="entry name" value="Integrase-like_cat_sf"/>
</dbReference>
<keyword evidence="1" id="KW-0233">DNA recombination</keyword>